<organism evidence="1">
    <name type="scientific">Klebsiella pneumoniae</name>
    <dbReference type="NCBI Taxonomy" id="573"/>
    <lineage>
        <taxon>Bacteria</taxon>
        <taxon>Pseudomonadati</taxon>
        <taxon>Pseudomonadota</taxon>
        <taxon>Gammaproteobacteria</taxon>
        <taxon>Enterobacterales</taxon>
        <taxon>Enterobacteriaceae</taxon>
        <taxon>Klebsiella/Raoultella group</taxon>
        <taxon>Klebsiella</taxon>
        <taxon>Klebsiella pneumoniae complex</taxon>
    </lineage>
</organism>
<proteinExistence type="predicted"/>
<evidence type="ECO:0000313" key="1">
    <source>
        <dbReference type="EMBL" id="VGM07404.1"/>
    </source>
</evidence>
<dbReference type="AlphaFoldDB" id="A0A486S0B6"/>
<dbReference type="EMBL" id="CAAHCY010000004">
    <property type="protein sequence ID" value="VGM07404.1"/>
    <property type="molecule type" value="Genomic_DNA"/>
</dbReference>
<protein>
    <submittedName>
        <fullName evidence="1">Uncharacterized protein</fullName>
    </submittedName>
</protein>
<dbReference type="RefSeq" id="WP_053810301.1">
    <property type="nucleotide sequence ID" value="NZ_BIHR01000006.1"/>
</dbReference>
<reference evidence="1" key="1">
    <citation type="submission" date="2019-03" db="EMBL/GenBank/DDBJ databases">
        <authorList>
            <consortium name="Pathogen Informatics"/>
        </authorList>
    </citation>
    <scope>NUCLEOTIDE SEQUENCE</scope>
    <source>
        <strain evidence="1">5012STDY7626354</strain>
    </source>
</reference>
<accession>A0A486S0B6</accession>
<sequence length="147" mass="17621">MEIKKISINDFRGEMGVMRGYNDDSEDIKLAKEYYYTQAVNQLKAIRFGIEIIKEDEDFNILIFKINEDLKIQLTLMNFIKYLRIDLQLYQKNCNFEEILSEDYHYYCECDCNYSFNDVEERLEGEDVGRHFRHMLVSLVKAIAKIE</sequence>
<name>A0A486S0B6_KLEPN</name>
<gene>
    <name evidence="1" type="ORF">SAMEA4873555_02834</name>
</gene>